<dbReference type="Proteomes" id="UP000094526">
    <property type="component" value="Unassembled WGS sequence"/>
</dbReference>
<sequence>MADTEQRLLPDLPSQSRIRQWRTVMRRPRASLIRNGTYTDRHRIHFASLNQRFHARYDPYDPYDTIRTSINIHKFFYNMKPVTCISFLLATGVDLAAARAANLHTRRSGGDMNRRSSVWNAKLGRREVPQEHSHEKFLTIVNTNLKLDNPDNIVDAVFGLLGNAAASAGQGDITDTDCLQQATADQAFTNAKANGDVDGMTAALIYRALERNTGAVGQASVACTSITPVNPEIAAISQHQDPASDNAASINKDIALALAVQIANIGGNPLDALQSGTFAPGEIGDPTGAGNSCDVVDDPVGCIFTQNLLVEDASEDEVNAAVAASATAVAECTAAPDESTAVADTSTAVEVASTTVAGAATQTAEAVATSTAAATGTTAADSGAETTVASSNLDLGSCDNPTIIFADNLDGRKEASFAPADETTFTHGSALNIKVISDFVCQQLETKCQASQEAIDACNQGATAAQGETGQAAADAFNQALGF</sequence>
<reference evidence="2" key="1">
    <citation type="submission" date="2015-07" db="EMBL/GenBank/DDBJ databases">
        <authorList>
            <person name="Teixeira M.M."/>
            <person name="Souza R.C."/>
            <person name="Almeida L.G."/>
            <person name="Vicente V.A."/>
            <person name="de Hoog S."/>
            <person name="Bocca A.L."/>
            <person name="de Almeida S.R."/>
            <person name="Vasconcelos A.T."/>
            <person name="Felipe M.S."/>
        </authorList>
    </citation>
    <scope>NUCLEOTIDE SEQUENCE [LARGE SCALE GENOMIC DNA]</scope>
    <source>
        <strain evidence="2">KSF</strain>
    </source>
</reference>
<dbReference type="VEuPathDB" id="FungiDB:G647_06316"/>
<comment type="caution">
    <text evidence="1">The sequence shown here is derived from an EMBL/GenBank/DDBJ whole genome shotgun (WGS) entry which is preliminary data.</text>
</comment>
<dbReference type="OrthoDB" id="2153847at2759"/>
<dbReference type="STRING" id="86049.A0A1C1CTJ7"/>
<dbReference type="EMBL" id="LGRB01000009">
    <property type="protein sequence ID" value="OCT51799.1"/>
    <property type="molecule type" value="Genomic_DNA"/>
</dbReference>
<name>A0A1C1CTJ7_9EURO</name>
<proteinExistence type="predicted"/>
<keyword evidence="2" id="KW-1185">Reference proteome</keyword>
<evidence type="ECO:0000313" key="1">
    <source>
        <dbReference type="EMBL" id="OCT51799.1"/>
    </source>
</evidence>
<gene>
    <name evidence="1" type="ORF">CLCR_08299</name>
</gene>
<dbReference type="eggNOG" id="ENOG502QTC3">
    <property type="taxonomic scope" value="Eukaryota"/>
</dbReference>
<evidence type="ECO:0000313" key="2">
    <source>
        <dbReference type="Proteomes" id="UP000094526"/>
    </source>
</evidence>
<dbReference type="AlphaFoldDB" id="A0A1C1CTJ7"/>
<dbReference type="VEuPathDB" id="FungiDB:CLCR_08299"/>
<organism evidence="1 2">
    <name type="scientific">Cladophialophora carrionii</name>
    <dbReference type="NCBI Taxonomy" id="86049"/>
    <lineage>
        <taxon>Eukaryota</taxon>
        <taxon>Fungi</taxon>
        <taxon>Dikarya</taxon>
        <taxon>Ascomycota</taxon>
        <taxon>Pezizomycotina</taxon>
        <taxon>Eurotiomycetes</taxon>
        <taxon>Chaetothyriomycetidae</taxon>
        <taxon>Chaetothyriales</taxon>
        <taxon>Herpotrichiellaceae</taxon>
        <taxon>Cladophialophora</taxon>
    </lineage>
</organism>
<accession>A0A1C1CTJ7</accession>
<protein>
    <submittedName>
        <fullName evidence="1">Uncharacterized protein</fullName>
    </submittedName>
</protein>